<accession>A0A2G1VYU6</accession>
<sequence length="296" mass="32521">MMNRKLTATLCVIVSVQCFGLSRTATADEYEAFTEPYRRIQVSSSEMGVVTELKAREGAEVREGQVLAQLDDALLRKTLEVSRAAKDAVGGKTAAEAEVVIREQQVQSYRRLFTQGNATPRELERAENDHRQALARLQSVTEELSVRALEYQRVICQLEQRRILAPSDGVVIALAKEVGEFVSPTDPILLQLVQLDRLKAVFSVPLRRIDSLSDGQSVVVRVGGSRKAVLGTLEHISPVATAESGTVRVRVVLPNENRTLRSGVVCWLDVEASARNIQSKPARISDAPVILSPAVR</sequence>
<dbReference type="GO" id="GO:1990281">
    <property type="term" value="C:efflux pump complex"/>
    <property type="evidence" value="ECO:0007669"/>
    <property type="project" value="TreeGrafter"/>
</dbReference>
<comment type="similarity">
    <text evidence="1">Belongs to the membrane fusion protein (MFP) (TC 8.A.1) family.</text>
</comment>
<dbReference type="AlphaFoldDB" id="A0A2G1VYU6"/>
<gene>
    <name evidence="5" type="ORF">CEE69_28235</name>
</gene>
<feature type="signal peptide" evidence="2">
    <location>
        <begin position="1"/>
        <end position="27"/>
    </location>
</feature>
<feature type="chain" id="PRO_5013787104" evidence="2">
    <location>
        <begin position="28"/>
        <end position="296"/>
    </location>
</feature>
<dbReference type="PANTHER" id="PTHR30469:SF15">
    <property type="entry name" value="HLYD FAMILY OF SECRETION PROTEINS"/>
    <property type="match status" value="1"/>
</dbReference>
<dbReference type="NCBIfam" id="TIGR01730">
    <property type="entry name" value="RND_mfp"/>
    <property type="match status" value="1"/>
</dbReference>
<feature type="domain" description="Multidrug resistance protein MdtA-like barrel-sandwich hybrid" evidence="3">
    <location>
        <begin position="40"/>
        <end position="186"/>
    </location>
</feature>
<organism evidence="5 6">
    <name type="scientific">Rhodopirellula bahusiensis</name>
    <dbReference type="NCBI Taxonomy" id="2014065"/>
    <lineage>
        <taxon>Bacteria</taxon>
        <taxon>Pseudomonadati</taxon>
        <taxon>Planctomycetota</taxon>
        <taxon>Planctomycetia</taxon>
        <taxon>Pirellulales</taxon>
        <taxon>Pirellulaceae</taxon>
        <taxon>Rhodopirellula</taxon>
    </lineage>
</organism>
<protein>
    <submittedName>
        <fullName evidence="5">Efflux transporter periplasmic adaptor subunit</fullName>
    </submittedName>
</protein>
<evidence type="ECO:0000256" key="2">
    <source>
        <dbReference type="SAM" id="SignalP"/>
    </source>
</evidence>
<dbReference type="Pfam" id="PF25917">
    <property type="entry name" value="BSH_RND"/>
    <property type="match status" value="1"/>
</dbReference>
<dbReference type="OrthoDB" id="268285at2"/>
<dbReference type="GeneID" id="90611756"/>
<proteinExistence type="inferred from homology"/>
<name>A0A2G1VYU6_9BACT</name>
<evidence type="ECO:0000259" key="4">
    <source>
        <dbReference type="Pfam" id="PF25954"/>
    </source>
</evidence>
<keyword evidence="6" id="KW-1185">Reference proteome</keyword>
<dbReference type="PANTHER" id="PTHR30469">
    <property type="entry name" value="MULTIDRUG RESISTANCE PROTEIN MDTA"/>
    <property type="match status" value="1"/>
</dbReference>
<dbReference type="RefSeq" id="WP_099263927.1">
    <property type="nucleotide sequence ID" value="NZ_NIZW01000035.1"/>
</dbReference>
<evidence type="ECO:0000259" key="3">
    <source>
        <dbReference type="Pfam" id="PF25917"/>
    </source>
</evidence>
<dbReference type="InterPro" id="IPR006143">
    <property type="entry name" value="RND_pump_MFP"/>
</dbReference>
<evidence type="ECO:0000313" key="5">
    <source>
        <dbReference type="EMBL" id="PHQ31954.1"/>
    </source>
</evidence>
<comment type="caution">
    <text evidence="5">The sequence shown here is derived from an EMBL/GenBank/DDBJ whole genome shotgun (WGS) entry which is preliminary data.</text>
</comment>
<evidence type="ECO:0000313" key="6">
    <source>
        <dbReference type="Proteomes" id="UP000225740"/>
    </source>
</evidence>
<reference evidence="5 6" key="1">
    <citation type="submission" date="2017-06" db="EMBL/GenBank/DDBJ databases">
        <title>Description of Rhodopirellula bahusiensis sp. nov.</title>
        <authorList>
            <person name="Kizina J."/>
            <person name="Harder J."/>
        </authorList>
    </citation>
    <scope>NUCLEOTIDE SEQUENCE [LARGE SCALE GENOMIC DNA]</scope>
    <source>
        <strain evidence="5 6">SWK21</strain>
    </source>
</reference>
<feature type="domain" description="CusB-like beta-barrel" evidence="4">
    <location>
        <begin position="202"/>
        <end position="271"/>
    </location>
</feature>
<evidence type="ECO:0000256" key="1">
    <source>
        <dbReference type="ARBA" id="ARBA00009477"/>
    </source>
</evidence>
<dbReference type="InterPro" id="IPR058792">
    <property type="entry name" value="Beta-barrel_RND_2"/>
</dbReference>
<dbReference type="Proteomes" id="UP000225740">
    <property type="component" value="Unassembled WGS sequence"/>
</dbReference>
<dbReference type="InterPro" id="IPR058625">
    <property type="entry name" value="MdtA-like_BSH"/>
</dbReference>
<dbReference type="GO" id="GO:0015562">
    <property type="term" value="F:efflux transmembrane transporter activity"/>
    <property type="evidence" value="ECO:0007669"/>
    <property type="project" value="TreeGrafter"/>
</dbReference>
<dbReference type="Gene3D" id="2.40.30.170">
    <property type="match status" value="1"/>
</dbReference>
<dbReference type="Pfam" id="PF25954">
    <property type="entry name" value="Beta-barrel_RND_2"/>
    <property type="match status" value="1"/>
</dbReference>
<dbReference type="EMBL" id="NIZW01000035">
    <property type="protein sequence ID" value="PHQ31954.1"/>
    <property type="molecule type" value="Genomic_DNA"/>
</dbReference>
<dbReference type="Gene3D" id="2.40.50.100">
    <property type="match status" value="1"/>
</dbReference>
<dbReference type="SUPFAM" id="SSF111369">
    <property type="entry name" value="HlyD-like secretion proteins"/>
    <property type="match status" value="1"/>
</dbReference>
<keyword evidence="2" id="KW-0732">Signal</keyword>
<dbReference type="Gene3D" id="1.10.287.470">
    <property type="entry name" value="Helix hairpin bin"/>
    <property type="match status" value="1"/>
</dbReference>